<comment type="subcellular location">
    <subcellularLocation>
        <location evidence="4">Cell inner membrane</location>
        <topology evidence="4">Peripheral membrane protein</topology>
        <orientation evidence="4">Cytoplasmic side</orientation>
    </subcellularLocation>
    <text evidence="4">Loosely associated with the cytoplasmic side of the inner membrane, probably via SecY.</text>
</comment>
<dbReference type="InterPro" id="IPR038228">
    <property type="entry name" value="Syd_sf"/>
</dbReference>
<dbReference type="GO" id="GO:0009898">
    <property type="term" value="C:cytoplasmic side of plasma membrane"/>
    <property type="evidence" value="ECO:0007669"/>
    <property type="project" value="InterPro"/>
</dbReference>
<evidence type="ECO:0000313" key="6">
    <source>
        <dbReference type="Proteomes" id="UP000288405"/>
    </source>
</evidence>
<gene>
    <name evidence="4" type="primary">syd</name>
    <name evidence="5" type="ORF">CWE11_00340</name>
</gene>
<accession>A0A432WR88</accession>
<name>A0A432WR88_9GAMM</name>
<comment type="similarity">
    <text evidence="4">Belongs to the Syd family.</text>
</comment>
<dbReference type="Proteomes" id="UP000288405">
    <property type="component" value="Unassembled WGS sequence"/>
</dbReference>
<reference evidence="5 6" key="1">
    <citation type="journal article" date="2011" name="Front. Microbiol.">
        <title>Genomic signatures of strain selection and enhancement in Bacillus atrophaeus var. globigii, a historical biowarfare simulant.</title>
        <authorList>
            <person name="Gibbons H.S."/>
            <person name="Broomall S.M."/>
            <person name="McNew L.A."/>
            <person name="Daligault H."/>
            <person name="Chapman C."/>
            <person name="Bruce D."/>
            <person name="Karavis M."/>
            <person name="Krepps M."/>
            <person name="McGregor P.A."/>
            <person name="Hong C."/>
            <person name="Park K.H."/>
            <person name="Akmal A."/>
            <person name="Feldman A."/>
            <person name="Lin J.S."/>
            <person name="Chang W.E."/>
            <person name="Higgs B.W."/>
            <person name="Demirev P."/>
            <person name="Lindquist J."/>
            <person name="Liem A."/>
            <person name="Fochler E."/>
            <person name="Read T.D."/>
            <person name="Tapia R."/>
            <person name="Johnson S."/>
            <person name="Bishop-Lilly K.A."/>
            <person name="Detter C."/>
            <person name="Han C."/>
            <person name="Sozhamannan S."/>
            <person name="Rosenzweig C.N."/>
            <person name="Skowronski E.W."/>
        </authorList>
    </citation>
    <scope>NUCLEOTIDE SEQUENCE [LARGE SCALE GENOMIC DNA]</scope>
    <source>
        <strain evidence="5 6">GYP-17</strain>
    </source>
</reference>
<organism evidence="5 6">
    <name type="scientific">Aliidiomarina sanyensis</name>
    <dbReference type="NCBI Taxonomy" id="1249555"/>
    <lineage>
        <taxon>Bacteria</taxon>
        <taxon>Pseudomonadati</taxon>
        <taxon>Pseudomonadota</taxon>
        <taxon>Gammaproteobacteria</taxon>
        <taxon>Alteromonadales</taxon>
        <taxon>Idiomarinaceae</taxon>
        <taxon>Aliidiomarina</taxon>
    </lineage>
</organism>
<keyword evidence="1 4" id="KW-1003">Cell membrane</keyword>
<proteinExistence type="inferred from homology"/>
<dbReference type="RefSeq" id="WP_157981266.1">
    <property type="nucleotide sequence ID" value="NZ_PIPM01000001.1"/>
</dbReference>
<evidence type="ECO:0000256" key="4">
    <source>
        <dbReference type="HAMAP-Rule" id="MF_01104"/>
    </source>
</evidence>
<evidence type="ECO:0000256" key="3">
    <source>
        <dbReference type="ARBA" id="ARBA00023136"/>
    </source>
</evidence>
<evidence type="ECO:0000313" key="5">
    <source>
        <dbReference type="EMBL" id="RUO36303.1"/>
    </source>
</evidence>
<comment type="caution">
    <text evidence="5">The sequence shown here is derived from an EMBL/GenBank/DDBJ whole genome shotgun (WGS) entry which is preliminary data.</text>
</comment>
<dbReference type="AlphaFoldDB" id="A0A432WR88"/>
<dbReference type="NCBIfam" id="NF003439">
    <property type="entry name" value="PRK04968.1"/>
    <property type="match status" value="1"/>
</dbReference>
<dbReference type="InterPro" id="IPR009948">
    <property type="entry name" value="Syd"/>
</dbReference>
<comment type="function">
    <text evidence="4">Interacts with the SecY protein in vivo. May bind preferentially to an uncomplexed state of SecY, thus functioning either as a chelating agent for excess SecY in the cell or as a regulatory factor that negatively controls the translocase function.</text>
</comment>
<keyword evidence="6" id="KW-1185">Reference proteome</keyword>
<dbReference type="Pfam" id="PF07348">
    <property type="entry name" value="Syd"/>
    <property type="match status" value="1"/>
</dbReference>
<protein>
    <recommendedName>
        <fullName evidence="4">Protein Syd</fullName>
    </recommendedName>
</protein>
<dbReference type="Gene3D" id="3.40.1580.20">
    <property type="entry name" value="Syd protein"/>
    <property type="match status" value="1"/>
</dbReference>
<dbReference type="OrthoDB" id="5599437at2"/>
<evidence type="ECO:0000256" key="1">
    <source>
        <dbReference type="ARBA" id="ARBA00022475"/>
    </source>
</evidence>
<keyword evidence="3 4" id="KW-0472">Membrane</keyword>
<dbReference type="CDD" id="cd16323">
    <property type="entry name" value="Syd"/>
    <property type="match status" value="1"/>
</dbReference>
<dbReference type="EMBL" id="PIPM01000001">
    <property type="protein sequence ID" value="RUO36303.1"/>
    <property type="molecule type" value="Genomic_DNA"/>
</dbReference>
<evidence type="ECO:0000256" key="2">
    <source>
        <dbReference type="ARBA" id="ARBA00022519"/>
    </source>
</evidence>
<keyword evidence="2 4" id="KW-0997">Cell inner membrane</keyword>
<dbReference type="HAMAP" id="MF_01104">
    <property type="entry name" value="Syd"/>
    <property type="match status" value="1"/>
</dbReference>
<sequence length="185" mass="20958">MTNATTALAELHERYAACYAAKERHPTTEYISGWNAPCYRGKPASGEIGWEAVPQEPELDFSGVEHALEMSIDQGVKDFYKAYYAGDMYVRFRDRPLVLLQVIHPEDGERLLKNLIGHVMMKQRLEQAVTLFIGLTDEDDLMLTVNNQTGAVGLEYVGKDQHEILAGDMESFLRRLDPVYVDESE</sequence>